<sequence length="253" mass="25810">MGKNNAGRDWTQIYAIYGMEEWQTLVFITLLAFIFTFLSFSFLLYFTNICFFINSFSPPAPALPASSRDSRAPSPHSPHSPSSSPRQHLPLLRLPPLIHGPPHGQLGQRLVNGEDGLGPGLRARHLVERGGEAAEKAGELGESGGAGPAEHGGVDASEGGDGGGSGVRDVQGRGRAAAPLRGQLLRRGGVGGAFAQRGEGVRAEDGGGGGGEDEGGGGGGEGVEAGWGGGGVGLGARAGVRQEIARVEEDGGD</sequence>
<evidence type="ECO:0000313" key="4">
    <source>
        <dbReference type="Proteomes" id="UP001420932"/>
    </source>
</evidence>
<feature type="compositionally biased region" description="Low complexity" evidence="1">
    <location>
        <begin position="167"/>
        <end position="187"/>
    </location>
</feature>
<evidence type="ECO:0000256" key="1">
    <source>
        <dbReference type="SAM" id="MobiDB-lite"/>
    </source>
</evidence>
<dbReference type="Proteomes" id="UP001420932">
    <property type="component" value="Unassembled WGS sequence"/>
</dbReference>
<evidence type="ECO:0000256" key="2">
    <source>
        <dbReference type="SAM" id="Phobius"/>
    </source>
</evidence>
<keyword evidence="2" id="KW-0472">Membrane</keyword>
<dbReference type="EMBL" id="JBBNAF010000012">
    <property type="protein sequence ID" value="KAK9092414.1"/>
    <property type="molecule type" value="Genomic_DNA"/>
</dbReference>
<proteinExistence type="predicted"/>
<reference evidence="3 4" key="1">
    <citation type="submission" date="2024-01" db="EMBL/GenBank/DDBJ databases">
        <title>Genome assemblies of Stephania.</title>
        <authorList>
            <person name="Yang L."/>
        </authorList>
    </citation>
    <scope>NUCLEOTIDE SEQUENCE [LARGE SCALE GENOMIC DNA]</scope>
    <source>
        <strain evidence="3">YNDBR</strain>
        <tissue evidence="3">Leaf</tissue>
    </source>
</reference>
<feature type="transmembrane region" description="Helical" evidence="2">
    <location>
        <begin position="25"/>
        <end position="46"/>
    </location>
</feature>
<dbReference type="PANTHER" id="PTHR45277">
    <property type="entry name" value="EXPRESSED PROTEIN"/>
    <property type="match status" value="1"/>
</dbReference>
<feature type="compositionally biased region" description="Basic and acidic residues" evidence="1">
    <location>
        <begin position="130"/>
        <end position="139"/>
    </location>
</feature>
<keyword evidence="2" id="KW-1133">Transmembrane helix</keyword>
<evidence type="ECO:0000313" key="3">
    <source>
        <dbReference type="EMBL" id="KAK9092414.1"/>
    </source>
</evidence>
<name>A0AAP0HMQ0_9MAGN</name>
<comment type="caution">
    <text evidence="3">The sequence shown here is derived from an EMBL/GenBank/DDBJ whole genome shotgun (WGS) entry which is preliminary data.</text>
</comment>
<gene>
    <name evidence="3" type="ORF">Syun_027325</name>
</gene>
<protein>
    <submittedName>
        <fullName evidence="3">Uncharacterized protein</fullName>
    </submittedName>
</protein>
<dbReference type="PANTHER" id="PTHR45277:SF1">
    <property type="entry name" value="EXPRESSED PROTEIN"/>
    <property type="match status" value="1"/>
</dbReference>
<feature type="compositionally biased region" description="Gly residues" evidence="1">
    <location>
        <begin position="206"/>
        <end position="236"/>
    </location>
</feature>
<feature type="region of interest" description="Disordered" evidence="1">
    <location>
        <begin position="130"/>
        <end position="240"/>
    </location>
</feature>
<feature type="region of interest" description="Disordered" evidence="1">
    <location>
        <begin position="63"/>
        <end position="97"/>
    </location>
</feature>
<organism evidence="3 4">
    <name type="scientific">Stephania yunnanensis</name>
    <dbReference type="NCBI Taxonomy" id="152371"/>
    <lineage>
        <taxon>Eukaryota</taxon>
        <taxon>Viridiplantae</taxon>
        <taxon>Streptophyta</taxon>
        <taxon>Embryophyta</taxon>
        <taxon>Tracheophyta</taxon>
        <taxon>Spermatophyta</taxon>
        <taxon>Magnoliopsida</taxon>
        <taxon>Ranunculales</taxon>
        <taxon>Menispermaceae</taxon>
        <taxon>Menispermoideae</taxon>
        <taxon>Cissampelideae</taxon>
        <taxon>Stephania</taxon>
    </lineage>
</organism>
<keyword evidence="2" id="KW-0812">Transmembrane</keyword>
<accession>A0AAP0HMQ0</accession>
<keyword evidence="4" id="KW-1185">Reference proteome</keyword>
<dbReference type="AlphaFoldDB" id="A0AAP0HMQ0"/>